<dbReference type="Proteomes" id="UP000001683">
    <property type="component" value="Chromosome"/>
</dbReference>
<dbReference type="HOGENOM" id="CLU_027562_9_5_9"/>
<keyword evidence="5" id="KW-0233">DNA recombination</keyword>
<dbReference type="PROSITE" id="PS51898">
    <property type="entry name" value="TYR_RECOMBINASE"/>
    <property type="match status" value="1"/>
</dbReference>
<dbReference type="Gene3D" id="1.10.150.130">
    <property type="match status" value="1"/>
</dbReference>
<dbReference type="KEGG" id="nth:Nther_1026"/>
<evidence type="ECO:0000256" key="5">
    <source>
        <dbReference type="ARBA" id="ARBA00023172"/>
    </source>
</evidence>
<evidence type="ECO:0000256" key="2">
    <source>
        <dbReference type="ARBA" id="ARBA00008857"/>
    </source>
</evidence>
<feature type="domain" description="Core-binding (CB)" evidence="8">
    <location>
        <begin position="1"/>
        <end position="73"/>
    </location>
</feature>
<sequence>MREFEKTLKLKGYTEKTIKAYIGHIKRFLKVGLNINNKEDIQSHIIFLLENNNSHSYVNQAISALKLLNNEITKKGYVDVHGIKTCVNQQIKVNRPKKERKLPNVLSQKEVLELLTVTTNIKHKAILCIIYSSGLRVGEAVRLKPEDLDGEQKIIHIKQGKGRKDRYTILSDNALKILRNYYKIYQPKKWLFPGQNENLHLSERSVQKIFQKAKQKANINKKVSVHSLRHSFATHLLEAGTDLRYIQKLLGHESSKTTEIYTHITTQNISRIESPLDKLMEEI</sequence>
<dbReference type="EMBL" id="CP001034">
    <property type="protein sequence ID" value="ACB84610.1"/>
    <property type="molecule type" value="Genomic_DNA"/>
</dbReference>
<dbReference type="PANTHER" id="PTHR30349:SF64">
    <property type="entry name" value="PROPHAGE INTEGRASE INTD-RELATED"/>
    <property type="match status" value="1"/>
</dbReference>
<evidence type="ECO:0000256" key="1">
    <source>
        <dbReference type="ARBA" id="ARBA00003283"/>
    </source>
</evidence>
<dbReference type="GO" id="GO:0006310">
    <property type="term" value="P:DNA recombination"/>
    <property type="evidence" value="ECO:0007669"/>
    <property type="project" value="UniProtKB-KW"/>
</dbReference>
<reference evidence="9 10" key="2">
    <citation type="journal article" date="2011" name="J. Bacteriol.">
        <title>Complete genome sequence of the anaerobic, halophilic alkalithermophile Natranaerobius thermophilus JW/NM-WN-LF.</title>
        <authorList>
            <person name="Zhao B."/>
            <person name="Mesbah N.M."/>
            <person name="Dalin E."/>
            <person name="Goodwin L."/>
            <person name="Nolan M."/>
            <person name="Pitluck S."/>
            <person name="Chertkov O."/>
            <person name="Brettin T.S."/>
            <person name="Han J."/>
            <person name="Larimer F.W."/>
            <person name="Land M.L."/>
            <person name="Hauser L."/>
            <person name="Kyrpides N."/>
            <person name="Wiegel J."/>
        </authorList>
    </citation>
    <scope>NUCLEOTIDE SEQUENCE [LARGE SCALE GENOMIC DNA]</scope>
    <source>
        <strain evidence="10">ATCC BAA-1301 / DSM 18059 / JW/NM-WN-LF</strain>
    </source>
</reference>
<name>B2A0Y7_NATTJ</name>
<dbReference type="AlphaFoldDB" id="B2A0Y7"/>
<evidence type="ECO:0000259" key="8">
    <source>
        <dbReference type="PROSITE" id="PS51900"/>
    </source>
</evidence>
<dbReference type="Pfam" id="PF00589">
    <property type="entry name" value="Phage_integrase"/>
    <property type="match status" value="1"/>
</dbReference>
<dbReference type="InterPro" id="IPR002104">
    <property type="entry name" value="Integrase_catalytic"/>
</dbReference>
<dbReference type="Pfam" id="PF13495">
    <property type="entry name" value="Phage_int_SAM_4"/>
    <property type="match status" value="1"/>
</dbReference>
<keyword evidence="3" id="KW-0229">DNA integration</keyword>
<evidence type="ECO:0000313" key="9">
    <source>
        <dbReference type="EMBL" id="ACB84610.1"/>
    </source>
</evidence>
<accession>B2A0Y7</accession>
<comment type="function">
    <text evidence="1">Site-specific tyrosine recombinase, which acts by catalyzing the cutting and rejoining of the recombining DNA molecules.</text>
</comment>
<dbReference type="PANTHER" id="PTHR30349">
    <property type="entry name" value="PHAGE INTEGRASE-RELATED"/>
    <property type="match status" value="1"/>
</dbReference>
<dbReference type="InterPro" id="IPR013762">
    <property type="entry name" value="Integrase-like_cat_sf"/>
</dbReference>
<evidence type="ECO:0000259" key="7">
    <source>
        <dbReference type="PROSITE" id="PS51898"/>
    </source>
</evidence>
<dbReference type="InParanoid" id="B2A0Y7"/>
<reference evidence="9 10" key="1">
    <citation type="submission" date="2008-04" db="EMBL/GenBank/DDBJ databases">
        <title>Complete sequence of chromosome of Natranaerobius thermophilus JW/NM-WN-LF.</title>
        <authorList>
            <consortium name="US DOE Joint Genome Institute"/>
            <person name="Copeland A."/>
            <person name="Lucas S."/>
            <person name="Lapidus A."/>
            <person name="Glavina del Rio T."/>
            <person name="Dalin E."/>
            <person name="Tice H."/>
            <person name="Bruce D."/>
            <person name="Goodwin L."/>
            <person name="Pitluck S."/>
            <person name="Chertkov O."/>
            <person name="Brettin T."/>
            <person name="Detter J.C."/>
            <person name="Han C."/>
            <person name="Kuske C.R."/>
            <person name="Schmutz J."/>
            <person name="Larimer F."/>
            <person name="Land M."/>
            <person name="Hauser L."/>
            <person name="Kyrpides N."/>
            <person name="Lykidis A."/>
            <person name="Mesbah N.M."/>
            <person name="Wiegel J."/>
        </authorList>
    </citation>
    <scope>NUCLEOTIDE SEQUENCE [LARGE SCALE GENOMIC DNA]</scope>
    <source>
        <strain evidence="10">ATCC BAA-1301 / DSM 18059 / JW/NM-WN-LF</strain>
    </source>
</reference>
<comment type="similarity">
    <text evidence="2">Belongs to the 'phage' integrase family.</text>
</comment>
<keyword evidence="10" id="KW-1185">Reference proteome</keyword>
<proteinExistence type="inferred from homology"/>
<dbReference type="Gene3D" id="1.10.443.10">
    <property type="entry name" value="Intergrase catalytic core"/>
    <property type="match status" value="1"/>
</dbReference>
<dbReference type="GO" id="GO:0003677">
    <property type="term" value="F:DNA binding"/>
    <property type="evidence" value="ECO:0007669"/>
    <property type="project" value="UniProtKB-UniRule"/>
</dbReference>
<dbReference type="InterPro" id="IPR011010">
    <property type="entry name" value="DNA_brk_join_enz"/>
</dbReference>
<dbReference type="GO" id="GO:0015074">
    <property type="term" value="P:DNA integration"/>
    <property type="evidence" value="ECO:0007669"/>
    <property type="project" value="UniProtKB-KW"/>
</dbReference>
<dbReference type="STRING" id="457570.Nther_1026"/>
<dbReference type="InterPro" id="IPR004107">
    <property type="entry name" value="Integrase_SAM-like_N"/>
</dbReference>
<dbReference type="InterPro" id="IPR010998">
    <property type="entry name" value="Integrase_recombinase_N"/>
</dbReference>
<evidence type="ECO:0000256" key="6">
    <source>
        <dbReference type="PROSITE-ProRule" id="PRU01248"/>
    </source>
</evidence>
<dbReference type="RefSeq" id="WP_012447487.1">
    <property type="nucleotide sequence ID" value="NC_010718.1"/>
</dbReference>
<dbReference type="InterPro" id="IPR050090">
    <property type="entry name" value="Tyrosine_recombinase_XerCD"/>
</dbReference>
<evidence type="ECO:0000313" key="10">
    <source>
        <dbReference type="Proteomes" id="UP000001683"/>
    </source>
</evidence>
<gene>
    <name evidence="9" type="ordered locus">Nther_1026</name>
</gene>
<dbReference type="OrthoDB" id="9801717at2"/>
<evidence type="ECO:0000256" key="4">
    <source>
        <dbReference type="ARBA" id="ARBA00023125"/>
    </source>
</evidence>
<dbReference type="InterPro" id="IPR044068">
    <property type="entry name" value="CB"/>
</dbReference>
<organism evidence="9 10">
    <name type="scientific">Natranaerobius thermophilus (strain ATCC BAA-1301 / DSM 18059 / JW/NM-WN-LF)</name>
    <dbReference type="NCBI Taxonomy" id="457570"/>
    <lineage>
        <taxon>Bacteria</taxon>
        <taxon>Bacillati</taxon>
        <taxon>Bacillota</taxon>
        <taxon>Clostridia</taxon>
        <taxon>Natranaerobiales</taxon>
        <taxon>Natranaerobiaceae</taxon>
        <taxon>Natranaerobius</taxon>
    </lineage>
</organism>
<evidence type="ECO:0000256" key="3">
    <source>
        <dbReference type="ARBA" id="ARBA00022908"/>
    </source>
</evidence>
<dbReference type="eggNOG" id="COG4974">
    <property type="taxonomic scope" value="Bacteria"/>
</dbReference>
<feature type="domain" description="Tyr recombinase" evidence="7">
    <location>
        <begin position="101"/>
        <end position="274"/>
    </location>
</feature>
<protein>
    <submittedName>
        <fullName evidence="9">Integrase family protein</fullName>
    </submittedName>
</protein>
<dbReference type="SUPFAM" id="SSF56349">
    <property type="entry name" value="DNA breaking-rejoining enzymes"/>
    <property type="match status" value="1"/>
</dbReference>
<dbReference type="PROSITE" id="PS51900">
    <property type="entry name" value="CB"/>
    <property type="match status" value="1"/>
</dbReference>
<keyword evidence="4 6" id="KW-0238">DNA-binding</keyword>